<dbReference type="EMBL" id="AMZH03010703">
    <property type="protein sequence ID" value="RRT54241.1"/>
    <property type="molecule type" value="Genomic_DNA"/>
</dbReference>
<comment type="caution">
    <text evidence="2">The sequence shown here is derived from an EMBL/GenBank/DDBJ whole genome shotgun (WGS) entry which is preliminary data.</text>
</comment>
<feature type="region of interest" description="Disordered" evidence="1">
    <location>
        <begin position="1"/>
        <end position="22"/>
    </location>
</feature>
<name>A0A426YR92_ENSVE</name>
<evidence type="ECO:0000256" key="1">
    <source>
        <dbReference type="SAM" id="MobiDB-lite"/>
    </source>
</evidence>
<protein>
    <submittedName>
        <fullName evidence="2">Uncharacterized protein</fullName>
    </submittedName>
</protein>
<accession>A0A426YR92</accession>
<gene>
    <name evidence="2" type="ORF">B296_00026728</name>
</gene>
<organism evidence="2 3">
    <name type="scientific">Ensete ventricosum</name>
    <name type="common">Abyssinian banana</name>
    <name type="synonym">Musa ensete</name>
    <dbReference type="NCBI Taxonomy" id="4639"/>
    <lineage>
        <taxon>Eukaryota</taxon>
        <taxon>Viridiplantae</taxon>
        <taxon>Streptophyta</taxon>
        <taxon>Embryophyta</taxon>
        <taxon>Tracheophyta</taxon>
        <taxon>Spermatophyta</taxon>
        <taxon>Magnoliopsida</taxon>
        <taxon>Liliopsida</taxon>
        <taxon>Zingiberales</taxon>
        <taxon>Musaceae</taxon>
        <taxon>Ensete</taxon>
    </lineage>
</organism>
<sequence>MLGMLLGREADNDVSSRGGLKRRRMIARDRCGRLGVAEGKKKSPLPRVEGCGRSAEHQRREELTDSRAAEASPPSILLAGGRQLRTKSVLSKEEKQSSPKQGEEA</sequence>
<evidence type="ECO:0000313" key="2">
    <source>
        <dbReference type="EMBL" id="RRT54241.1"/>
    </source>
</evidence>
<feature type="compositionally biased region" description="Basic and acidic residues" evidence="1">
    <location>
        <begin position="54"/>
        <end position="68"/>
    </location>
</feature>
<dbReference type="Proteomes" id="UP000287651">
    <property type="component" value="Unassembled WGS sequence"/>
</dbReference>
<feature type="compositionally biased region" description="Basic and acidic residues" evidence="1">
    <location>
        <begin position="90"/>
        <end position="105"/>
    </location>
</feature>
<evidence type="ECO:0000313" key="3">
    <source>
        <dbReference type="Proteomes" id="UP000287651"/>
    </source>
</evidence>
<feature type="region of interest" description="Disordered" evidence="1">
    <location>
        <begin position="37"/>
        <end position="105"/>
    </location>
</feature>
<proteinExistence type="predicted"/>
<dbReference type="AlphaFoldDB" id="A0A426YR92"/>
<reference evidence="2 3" key="1">
    <citation type="journal article" date="2014" name="Agronomy (Basel)">
        <title>A Draft Genome Sequence for Ensete ventricosum, the Drought-Tolerant Tree Against Hunger.</title>
        <authorList>
            <person name="Harrison J."/>
            <person name="Moore K.A."/>
            <person name="Paszkiewicz K."/>
            <person name="Jones T."/>
            <person name="Grant M."/>
            <person name="Ambacheew D."/>
            <person name="Muzemil S."/>
            <person name="Studholme D.J."/>
        </authorList>
    </citation>
    <scope>NUCLEOTIDE SEQUENCE [LARGE SCALE GENOMIC DNA]</scope>
</reference>